<evidence type="ECO:0000313" key="5">
    <source>
        <dbReference type="EMBL" id="OAQ23960.1"/>
    </source>
</evidence>
<dbReference type="InterPro" id="IPR045379">
    <property type="entry name" value="Crinkler_N"/>
</dbReference>
<dbReference type="Proteomes" id="UP000078512">
    <property type="component" value="Unassembled WGS sequence"/>
</dbReference>
<gene>
    <name evidence="5" type="ORF">K457DRAFT_881817</name>
</gene>
<accession>A0A197JFR1</accession>
<name>A0A197JFR1_9FUNG</name>
<feature type="domain" description="Crinkler effector protein N-terminal" evidence="4">
    <location>
        <begin position="11"/>
        <end position="111"/>
    </location>
</feature>
<dbReference type="AlphaFoldDB" id="A0A197JFR1"/>
<protein>
    <recommendedName>
        <fullName evidence="4">Crinkler effector protein N-terminal domain-containing protein</fullName>
    </recommendedName>
</protein>
<evidence type="ECO:0000256" key="2">
    <source>
        <dbReference type="ARBA" id="ARBA00004613"/>
    </source>
</evidence>
<evidence type="ECO:0000256" key="3">
    <source>
        <dbReference type="ARBA" id="ARBA00022525"/>
    </source>
</evidence>
<dbReference type="Pfam" id="PF20147">
    <property type="entry name" value="Crinkler"/>
    <property type="match status" value="1"/>
</dbReference>
<organism evidence="5 6">
    <name type="scientific">Linnemannia elongata AG-77</name>
    <dbReference type="NCBI Taxonomy" id="1314771"/>
    <lineage>
        <taxon>Eukaryota</taxon>
        <taxon>Fungi</taxon>
        <taxon>Fungi incertae sedis</taxon>
        <taxon>Mucoromycota</taxon>
        <taxon>Mortierellomycotina</taxon>
        <taxon>Mortierellomycetes</taxon>
        <taxon>Mortierellales</taxon>
        <taxon>Mortierellaceae</taxon>
        <taxon>Linnemannia</taxon>
    </lineage>
</organism>
<dbReference type="GO" id="GO:0043657">
    <property type="term" value="C:host cell"/>
    <property type="evidence" value="ECO:0007669"/>
    <property type="project" value="UniProtKB-SubCell"/>
</dbReference>
<comment type="subcellular location">
    <subcellularLocation>
        <location evidence="1">Host cell</location>
    </subcellularLocation>
    <subcellularLocation>
        <location evidence="2">Secreted</location>
    </subcellularLocation>
</comment>
<evidence type="ECO:0000259" key="4">
    <source>
        <dbReference type="Pfam" id="PF20147"/>
    </source>
</evidence>
<dbReference type="GO" id="GO:0005576">
    <property type="term" value="C:extracellular region"/>
    <property type="evidence" value="ECO:0007669"/>
    <property type="project" value="UniProtKB-SubCell"/>
</dbReference>
<keyword evidence="6" id="KW-1185">Reference proteome</keyword>
<evidence type="ECO:0000313" key="6">
    <source>
        <dbReference type="Proteomes" id="UP000078512"/>
    </source>
</evidence>
<evidence type="ECO:0000256" key="1">
    <source>
        <dbReference type="ARBA" id="ARBA00004340"/>
    </source>
</evidence>
<keyword evidence="3" id="KW-0964">Secreted</keyword>
<dbReference type="EMBL" id="KV442104">
    <property type="protein sequence ID" value="OAQ23960.1"/>
    <property type="molecule type" value="Genomic_DNA"/>
</dbReference>
<sequence>MLRNAMDDNRLSLFCLVNGEATSNAFSIKIPSNDTVDDLKKLIKAEKTNAFSDIDADQLTLWCVSIPDEDDNDLPVLLDAVPEKKKLKATTKLSKVFETELPEETIHIIVQRPPQVHVPVPVPLHARSSTPLLVDSRPGTPLSVTIFLLPFI</sequence>
<reference evidence="5 6" key="1">
    <citation type="submission" date="2016-05" db="EMBL/GenBank/DDBJ databases">
        <title>Genome sequencing reveals origins of a unique bacterial endosymbiosis in the earliest lineages of terrestrial Fungi.</title>
        <authorList>
            <consortium name="DOE Joint Genome Institute"/>
            <person name="Uehling J."/>
            <person name="Gryganskyi A."/>
            <person name="Hameed K."/>
            <person name="Tschaplinski T."/>
            <person name="Misztal P."/>
            <person name="Wu S."/>
            <person name="Desiro A."/>
            <person name="Vande Pol N."/>
            <person name="Du Z.-Y."/>
            <person name="Zienkiewicz A."/>
            <person name="Zienkiewicz K."/>
            <person name="Morin E."/>
            <person name="Tisserant E."/>
            <person name="Splivallo R."/>
            <person name="Hainaut M."/>
            <person name="Henrissat B."/>
            <person name="Ohm R."/>
            <person name="Kuo A."/>
            <person name="Yan J."/>
            <person name="Lipzen A."/>
            <person name="Nolan M."/>
            <person name="Labutti K."/>
            <person name="Barry K."/>
            <person name="Goldstein A."/>
            <person name="Labbe J."/>
            <person name="Schadt C."/>
            <person name="Tuskan G."/>
            <person name="Grigoriev I."/>
            <person name="Martin F."/>
            <person name="Vilgalys R."/>
            <person name="Bonito G."/>
        </authorList>
    </citation>
    <scope>NUCLEOTIDE SEQUENCE [LARGE SCALE GENOMIC DNA]</scope>
    <source>
        <strain evidence="5 6">AG-77</strain>
    </source>
</reference>
<proteinExistence type="predicted"/>
<dbReference type="OrthoDB" id="2409492at2759"/>